<keyword evidence="3" id="KW-1185">Reference proteome</keyword>
<dbReference type="EMBL" id="MPUH01000108">
    <property type="protein sequence ID" value="OMJ90209.1"/>
    <property type="molecule type" value="Genomic_DNA"/>
</dbReference>
<name>A0A1R2CMH2_9CILI</name>
<evidence type="ECO:0000256" key="1">
    <source>
        <dbReference type="SAM" id="MobiDB-lite"/>
    </source>
</evidence>
<feature type="region of interest" description="Disordered" evidence="1">
    <location>
        <begin position="127"/>
        <end position="152"/>
    </location>
</feature>
<reference evidence="2 3" key="1">
    <citation type="submission" date="2016-11" db="EMBL/GenBank/DDBJ databases">
        <title>The macronuclear genome of Stentor coeruleus: a giant cell with tiny introns.</title>
        <authorList>
            <person name="Slabodnick M."/>
            <person name="Ruby J.G."/>
            <person name="Reiff S.B."/>
            <person name="Swart E.C."/>
            <person name="Gosai S."/>
            <person name="Prabakaran S."/>
            <person name="Witkowska E."/>
            <person name="Larue G.E."/>
            <person name="Fisher S."/>
            <person name="Freeman R.M."/>
            <person name="Gunawardena J."/>
            <person name="Chu W."/>
            <person name="Stover N.A."/>
            <person name="Gregory B.D."/>
            <person name="Nowacki M."/>
            <person name="Derisi J."/>
            <person name="Roy S.W."/>
            <person name="Marshall W.F."/>
            <person name="Sood P."/>
        </authorList>
    </citation>
    <scope>NUCLEOTIDE SEQUENCE [LARGE SCALE GENOMIC DNA]</scope>
    <source>
        <strain evidence="2">WM001</strain>
    </source>
</reference>
<organism evidence="2 3">
    <name type="scientific">Stentor coeruleus</name>
    <dbReference type="NCBI Taxonomy" id="5963"/>
    <lineage>
        <taxon>Eukaryota</taxon>
        <taxon>Sar</taxon>
        <taxon>Alveolata</taxon>
        <taxon>Ciliophora</taxon>
        <taxon>Postciliodesmatophora</taxon>
        <taxon>Heterotrichea</taxon>
        <taxon>Heterotrichida</taxon>
        <taxon>Stentoridae</taxon>
        <taxon>Stentor</taxon>
    </lineage>
</organism>
<dbReference type="AlphaFoldDB" id="A0A1R2CMH2"/>
<gene>
    <name evidence="2" type="ORF">SteCoe_7506</name>
</gene>
<proteinExistence type="predicted"/>
<comment type="caution">
    <text evidence="2">The sequence shown here is derived from an EMBL/GenBank/DDBJ whole genome shotgun (WGS) entry which is preliminary data.</text>
</comment>
<accession>A0A1R2CMH2</accession>
<sequence length="199" mass="22940">MQVRSSQKILFSSQRDSFLSPKTVDPITLPKYIRAQVCKTEQPAKSPVRKGIGQFNCFNQTTEERMFKYTKKRINQIQRTDSTPKAKKQFSHPKTDTVVLPQSQKVLNMKNYTTFKPSDELKKYNENRSKMQRKGSASPSGKVKSARETFDRSQSPLAIEEVLKLPFDLPERLTKKPGEISFYTLKKAVKGFYKSSLVY</sequence>
<dbReference type="Proteomes" id="UP000187209">
    <property type="component" value="Unassembled WGS sequence"/>
</dbReference>
<evidence type="ECO:0000313" key="3">
    <source>
        <dbReference type="Proteomes" id="UP000187209"/>
    </source>
</evidence>
<protein>
    <submittedName>
        <fullName evidence="2">Uncharacterized protein</fullName>
    </submittedName>
</protein>
<evidence type="ECO:0000313" key="2">
    <source>
        <dbReference type="EMBL" id="OMJ90209.1"/>
    </source>
</evidence>